<gene>
    <name evidence="2" type="ORF">HNR40_006512</name>
</gene>
<protein>
    <recommendedName>
        <fullName evidence="4">DUF5709 domain-containing protein</fullName>
    </recommendedName>
</protein>
<organism evidence="2 3">
    <name type="scientific">Nonomuraea endophytica</name>
    <dbReference type="NCBI Taxonomy" id="714136"/>
    <lineage>
        <taxon>Bacteria</taxon>
        <taxon>Bacillati</taxon>
        <taxon>Actinomycetota</taxon>
        <taxon>Actinomycetes</taxon>
        <taxon>Streptosporangiales</taxon>
        <taxon>Streptosporangiaceae</taxon>
        <taxon>Nonomuraea</taxon>
    </lineage>
</organism>
<dbReference type="RefSeq" id="WP_246509674.1">
    <property type="nucleotide sequence ID" value="NZ_JACHIN010000009.1"/>
</dbReference>
<dbReference type="EMBL" id="JACHIN010000009">
    <property type="protein sequence ID" value="MBB5081023.1"/>
    <property type="molecule type" value="Genomic_DNA"/>
</dbReference>
<feature type="compositionally biased region" description="Basic and acidic residues" evidence="1">
    <location>
        <begin position="1"/>
        <end position="10"/>
    </location>
</feature>
<comment type="caution">
    <text evidence="2">The sequence shown here is derived from an EMBL/GenBank/DDBJ whole genome shotgun (WGS) entry which is preliminary data.</text>
</comment>
<evidence type="ECO:0000313" key="3">
    <source>
        <dbReference type="Proteomes" id="UP000568380"/>
    </source>
</evidence>
<feature type="region of interest" description="Disordered" evidence="1">
    <location>
        <begin position="1"/>
        <end position="71"/>
    </location>
</feature>
<proteinExistence type="predicted"/>
<reference evidence="2 3" key="1">
    <citation type="submission" date="2020-08" db="EMBL/GenBank/DDBJ databases">
        <title>Genomic Encyclopedia of Type Strains, Phase IV (KMG-IV): sequencing the most valuable type-strain genomes for metagenomic binning, comparative biology and taxonomic classification.</title>
        <authorList>
            <person name="Goeker M."/>
        </authorList>
    </citation>
    <scope>NUCLEOTIDE SEQUENCE [LARGE SCALE GENOMIC DNA]</scope>
    <source>
        <strain evidence="2 3">DSM 45385</strain>
    </source>
</reference>
<feature type="compositionally biased region" description="Basic and acidic residues" evidence="1">
    <location>
        <begin position="29"/>
        <end position="47"/>
    </location>
</feature>
<dbReference type="Proteomes" id="UP000568380">
    <property type="component" value="Unassembled WGS sequence"/>
</dbReference>
<dbReference type="AlphaFoldDB" id="A0A7W8EIX7"/>
<evidence type="ECO:0008006" key="4">
    <source>
        <dbReference type="Google" id="ProtNLM"/>
    </source>
</evidence>
<keyword evidence="3" id="KW-1185">Reference proteome</keyword>
<name>A0A7W8EIX7_9ACTN</name>
<sequence>MSEMDVRGDDLPFDEDDELSPEAPEADAAEQRRRLRDEAGGERREYPIDVDPGDAAEQDRVVTYDDDDDYR</sequence>
<feature type="compositionally biased region" description="Acidic residues" evidence="1">
    <location>
        <begin position="11"/>
        <end position="28"/>
    </location>
</feature>
<evidence type="ECO:0000313" key="2">
    <source>
        <dbReference type="EMBL" id="MBB5081023.1"/>
    </source>
</evidence>
<accession>A0A7W8EIX7</accession>
<evidence type="ECO:0000256" key="1">
    <source>
        <dbReference type="SAM" id="MobiDB-lite"/>
    </source>
</evidence>